<sequence length="171" mass="19544">MIFTFIYIVTIGSVIANDPPADGWKQITFSPVCVNARDNGYGRLQYIGKGQLVAALKLKHQRGKIRCATDEAYNSNWGCDKDNGFNIIVTDRSNHVIYPLKEFIKESSGMWYYIPLADAVHSTEIVFTDFSHPFYLKQGGELRFWYGEDLKKHHHTDNQGQVCFDVLALYV</sequence>
<feature type="signal peptide" evidence="1">
    <location>
        <begin position="1"/>
        <end position="16"/>
    </location>
</feature>
<proteinExistence type="predicted"/>
<name>A0A2B4S8A6_STYPI</name>
<dbReference type="EMBL" id="LSMT01000166">
    <property type="protein sequence ID" value="PFX24808.1"/>
    <property type="molecule type" value="Genomic_DNA"/>
</dbReference>
<dbReference type="AlphaFoldDB" id="A0A2B4S8A6"/>
<feature type="chain" id="PRO_5012676671" evidence="1">
    <location>
        <begin position="17"/>
        <end position="171"/>
    </location>
</feature>
<reference evidence="3" key="1">
    <citation type="journal article" date="2017" name="bioRxiv">
        <title>Comparative analysis of the genomes of Stylophora pistillata and Acropora digitifera provides evidence for extensive differences between species of corals.</title>
        <authorList>
            <person name="Voolstra C.R."/>
            <person name="Li Y."/>
            <person name="Liew Y.J."/>
            <person name="Baumgarten S."/>
            <person name="Zoccola D."/>
            <person name="Flot J.-F."/>
            <person name="Tambutte S."/>
            <person name="Allemand D."/>
            <person name="Aranda M."/>
        </authorList>
    </citation>
    <scope>NUCLEOTIDE SEQUENCE [LARGE SCALE GENOMIC DNA]</scope>
</reference>
<comment type="caution">
    <text evidence="2">The sequence shown here is derived from an EMBL/GenBank/DDBJ whole genome shotgun (WGS) entry which is preliminary data.</text>
</comment>
<dbReference type="Proteomes" id="UP000225706">
    <property type="component" value="Unassembled WGS sequence"/>
</dbReference>
<protein>
    <submittedName>
        <fullName evidence="2">Uncharacterized protein</fullName>
    </submittedName>
</protein>
<keyword evidence="3" id="KW-1185">Reference proteome</keyword>
<accession>A0A2B4S8A6</accession>
<dbReference type="OrthoDB" id="6022142at2759"/>
<evidence type="ECO:0000313" key="2">
    <source>
        <dbReference type="EMBL" id="PFX24808.1"/>
    </source>
</evidence>
<evidence type="ECO:0000256" key="1">
    <source>
        <dbReference type="SAM" id="SignalP"/>
    </source>
</evidence>
<keyword evidence="1" id="KW-0732">Signal</keyword>
<gene>
    <name evidence="2" type="ORF">AWC38_SpisGene10572</name>
</gene>
<organism evidence="2 3">
    <name type="scientific">Stylophora pistillata</name>
    <name type="common">Smooth cauliflower coral</name>
    <dbReference type="NCBI Taxonomy" id="50429"/>
    <lineage>
        <taxon>Eukaryota</taxon>
        <taxon>Metazoa</taxon>
        <taxon>Cnidaria</taxon>
        <taxon>Anthozoa</taxon>
        <taxon>Hexacorallia</taxon>
        <taxon>Scleractinia</taxon>
        <taxon>Astrocoeniina</taxon>
        <taxon>Pocilloporidae</taxon>
        <taxon>Stylophora</taxon>
    </lineage>
</organism>
<evidence type="ECO:0000313" key="3">
    <source>
        <dbReference type="Proteomes" id="UP000225706"/>
    </source>
</evidence>